<organism evidence="2 3">
    <name type="scientific">Phytoactinopolyspora alkaliphila</name>
    <dbReference type="NCBI Taxonomy" id="1783498"/>
    <lineage>
        <taxon>Bacteria</taxon>
        <taxon>Bacillati</taxon>
        <taxon>Actinomycetota</taxon>
        <taxon>Actinomycetes</taxon>
        <taxon>Jiangellales</taxon>
        <taxon>Jiangellaceae</taxon>
        <taxon>Phytoactinopolyspora</taxon>
    </lineage>
</organism>
<dbReference type="RefSeq" id="WP_163820057.1">
    <property type="nucleotide sequence ID" value="NZ_JAAGOB010000010.1"/>
</dbReference>
<proteinExistence type="inferred from homology"/>
<dbReference type="HAMAP" id="MF_01187">
    <property type="entry name" value="UPF0434"/>
    <property type="match status" value="1"/>
</dbReference>
<evidence type="ECO:0000313" key="2">
    <source>
        <dbReference type="EMBL" id="NED97282.1"/>
    </source>
</evidence>
<evidence type="ECO:0000313" key="3">
    <source>
        <dbReference type="Proteomes" id="UP000469185"/>
    </source>
</evidence>
<protein>
    <recommendedName>
        <fullName evidence="1">UPF0434 protein G1H11_18450</fullName>
    </recommendedName>
</protein>
<comment type="similarity">
    <text evidence="1">Belongs to the UPF0434 family.</text>
</comment>
<dbReference type="EMBL" id="JAAGOB010000010">
    <property type="protein sequence ID" value="NED97282.1"/>
    <property type="molecule type" value="Genomic_DNA"/>
</dbReference>
<reference evidence="2 3" key="1">
    <citation type="submission" date="2020-02" db="EMBL/GenBank/DDBJ databases">
        <authorList>
            <person name="Li X.-J."/>
            <person name="Feng X.-M."/>
        </authorList>
    </citation>
    <scope>NUCLEOTIDE SEQUENCE [LARGE SCALE GENOMIC DNA]</scope>
    <source>
        <strain evidence="2 3">CGMCC 4.7225</strain>
    </source>
</reference>
<dbReference type="AlphaFoldDB" id="A0A6N9YQM7"/>
<sequence>MSLDAALRDVIACPVCHGSLDEVETAGGTSELVCSGCRLAYPIQDGIPVLLADQARHA</sequence>
<gene>
    <name evidence="2" type="ORF">G1H11_18450</name>
</gene>
<dbReference type="InterPro" id="IPR005651">
    <property type="entry name" value="Trm112-like"/>
</dbReference>
<comment type="caution">
    <text evidence="2">The sequence shown here is derived from an EMBL/GenBank/DDBJ whole genome shotgun (WGS) entry which is preliminary data.</text>
</comment>
<dbReference type="Proteomes" id="UP000469185">
    <property type="component" value="Unassembled WGS sequence"/>
</dbReference>
<accession>A0A6N9YQM7</accession>
<dbReference type="Gene3D" id="2.20.25.10">
    <property type="match status" value="1"/>
</dbReference>
<evidence type="ECO:0000256" key="1">
    <source>
        <dbReference type="HAMAP-Rule" id="MF_01187"/>
    </source>
</evidence>
<keyword evidence="3" id="KW-1185">Reference proteome</keyword>
<name>A0A6N9YQM7_9ACTN</name>
<dbReference type="SUPFAM" id="SSF158997">
    <property type="entry name" value="Trm112p-like"/>
    <property type="match status" value="1"/>
</dbReference>
<dbReference type="Pfam" id="PF03966">
    <property type="entry name" value="Trm112p"/>
    <property type="match status" value="1"/>
</dbReference>